<dbReference type="KEGG" id="glo:Glov_2811"/>
<evidence type="ECO:0000256" key="1">
    <source>
        <dbReference type="ARBA" id="ARBA00007734"/>
    </source>
</evidence>
<feature type="domain" description="Transglycosylase SLT" evidence="3">
    <location>
        <begin position="162"/>
        <end position="258"/>
    </location>
</feature>
<comment type="similarity">
    <text evidence="1">Belongs to the transglycosylase Slt family.</text>
</comment>
<dbReference type="SUPFAM" id="SSF53955">
    <property type="entry name" value="Lysozyme-like"/>
    <property type="match status" value="1"/>
</dbReference>
<organism evidence="4 5">
    <name type="scientific">Trichlorobacter lovleyi (strain ATCC BAA-1151 / DSM 17278 / SZ)</name>
    <name type="common">Geobacter lovleyi</name>
    <dbReference type="NCBI Taxonomy" id="398767"/>
    <lineage>
        <taxon>Bacteria</taxon>
        <taxon>Pseudomonadati</taxon>
        <taxon>Thermodesulfobacteriota</taxon>
        <taxon>Desulfuromonadia</taxon>
        <taxon>Geobacterales</taxon>
        <taxon>Geobacteraceae</taxon>
        <taxon>Trichlorobacter</taxon>
    </lineage>
</organism>
<dbReference type="PANTHER" id="PTHR37423">
    <property type="entry name" value="SOLUBLE LYTIC MUREIN TRANSGLYCOSYLASE-RELATED"/>
    <property type="match status" value="1"/>
</dbReference>
<dbReference type="InterPro" id="IPR023346">
    <property type="entry name" value="Lysozyme-like_dom_sf"/>
</dbReference>
<dbReference type="InterPro" id="IPR000189">
    <property type="entry name" value="Transglyc_AS"/>
</dbReference>
<reference evidence="4 5" key="1">
    <citation type="submission" date="2008-05" db="EMBL/GenBank/DDBJ databases">
        <title>Complete sequence of chromosome of Geobacter lovleyi SZ.</title>
        <authorList>
            <consortium name="US DOE Joint Genome Institute"/>
            <person name="Lucas S."/>
            <person name="Copeland A."/>
            <person name="Lapidus A."/>
            <person name="Glavina del Rio T."/>
            <person name="Dalin E."/>
            <person name="Tice H."/>
            <person name="Bruce D."/>
            <person name="Goodwin L."/>
            <person name="Pitluck S."/>
            <person name="Chertkov O."/>
            <person name="Meincke L."/>
            <person name="Brettin T."/>
            <person name="Detter J.C."/>
            <person name="Han C."/>
            <person name="Tapia R."/>
            <person name="Kuske C.R."/>
            <person name="Schmutz J."/>
            <person name="Larimer F."/>
            <person name="Land M."/>
            <person name="Hauser L."/>
            <person name="Kyrpides N."/>
            <person name="Mikhailova N."/>
            <person name="Sung Y."/>
            <person name="Fletcher K.E."/>
            <person name="Ritalahti K.M."/>
            <person name="Loeffler F.E."/>
            <person name="Richardson P."/>
        </authorList>
    </citation>
    <scope>NUCLEOTIDE SEQUENCE [LARGE SCALE GENOMIC DNA]</scope>
    <source>
        <strain evidence="5">ATCC BAA-1151 / DSM 17278 / SZ</strain>
    </source>
</reference>
<evidence type="ECO:0000256" key="2">
    <source>
        <dbReference type="SAM" id="MobiDB-lite"/>
    </source>
</evidence>
<dbReference type="STRING" id="398767.Glov_2811"/>
<dbReference type="CDD" id="cd00254">
    <property type="entry name" value="LT-like"/>
    <property type="match status" value="1"/>
</dbReference>
<dbReference type="EMBL" id="CP001089">
    <property type="protein sequence ID" value="ACD96524.1"/>
    <property type="molecule type" value="Genomic_DNA"/>
</dbReference>
<evidence type="ECO:0000313" key="5">
    <source>
        <dbReference type="Proteomes" id="UP000002420"/>
    </source>
</evidence>
<dbReference type="OrthoDB" id="9781970at2"/>
<dbReference type="InterPro" id="IPR008258">
    <property type="entry name" value="Transglycosylase_SLT_dom_1"/>
</dbReference>
<evidence type="ECO:0000259" key="3">
    <source>
        <dbReference type="Pfam" id="PF01464"/>
    </source>
</evidence>
<name>B3E7V1_TRIL1</name>
<proteinExistence type="inferred from homology"/>
<dbReference type="HOGENOM" id="CLU_065765_4_4_7"/>
<evidence type="ECO:0000313" key="4">
    <source>
        <dbReference type="EMBL" id="ACD96524.1"/>
    </source>
</evidence>
<dbReference type="RefSeq" id="WP_012470853.1">
    <property type="nucleotide sequence ID" value="NC_010814.1"/>
</dbReference>
<accession>B3E7V1</accession>
<dbReference type="AlphaFoldDB" id="B3E7V1"/>
<protein>
    <submittedName>
        <fullName evidence="4">Lytic transglycosylase catalytic</fullName>
    </submittedName>
</protein>
<keyword evidence="5" id="KW-1185">Reference proteome</keyword>
<dbReference type="GO" id="GO:0000270">
    <property type="term" value="P:peptidoglycan metabolic process"/>
    <property type="evidence" value="ECO:0007669"/>
    <property type="project" value="InterPro"/>
</dbReference>
<dbReference type="Pfam" id="PF01464">
    <property type="entry name" value="SLT"/>
    <property type="match status" value="1"/>
</dbReference>
<dbReference type="PROSITE" id="PS00922">
    <property type="entry name" value="TRANSGLYCOSYLASE"/>
    <property type="match status" value="1"/>
</dbReference>
<dbReference type="Gene3D" id="1.10.530.10">
    <property type="match status" value="1"/>
</dbReference>
<dbReference type="GO" id="GO:0016020">
    <property type="term" value="C:membrane"/>
    <property type="evidence" value="ECO:0007669"/>
    <property type="project" value="InterPro"/>
</dbReference>
<dbReference type="CAZy" id="GH23">
    <property type="family name" value="Glycoside Hydrolase Family 23"/>
</dbReference>
<dbReference type="Proteomes" id="UP000002420">
    <property type="component" value="Chromosome"/>
</dbReference>
<sequence length="282" mass="30196">MSINATQTMSLLQSMLREQSRPAAEQTVSTVSSRFSERLDAAIDRGAVPAEASPESVQHAAELLQLTTLRSSLELLADQHEADNGTALPLASLSVSGVTSAMSPLNSYLANLAGTATLPAGQTNRQALPEQEPDPGPRAPEQVERRSPRFPDASPAVNIEQTIAKASQRYGVDAGLIKAVIKAESNFNPRAVSSAGAQGLMQLMPATARGLGVSNSFDPEQNVMAGTRFLKGLLDRYNGDLDSALAAYNWGPGNVDRKPDRLPRETREYLVKVKQYYSAFTA</sequence>
<feature type="region of interest" description="Disordered" evidence="2">
    <location>
        <begin position="126"/>
        <end position="156"/>
    </location>
</feature>
<dbReference type="PANTHER" id="PTHR37423:SF2">
    <property type="entry name" value="MEMBRANE-BOUND LYTIC MUREIN TRANSGLYCOSYLASE C"/>
    <property type="match status" value="1"/>
</dbReference>
<dbReference type="eggNOG" id="COG0741">
    <property type="taxonomic scope" value="Bacteria"/>
</dbReference>
<dbReference type="GO" id="GO:0008933">
    <property type="term" value="F:peptidoglycan lytic transglycosylase activity"/>
    <property type="evidence" value="ECO:0007669"/>
    <property type="project" value="InterPro"/>
</dbReference>
<gene>
    <name evidence="4" type="ordered locus">Glov_2811</name>
</gene>